<dbReference type="SUPFAM" id="SSF52374">
    <property type="entry name" value="Nucleotidylyl transferase"/>
    <property type="match status" value="1"/>
</dbReference>
<evidence type="ECO:0000256" key="6">
    <source>
        <dbReference type="ARBA" id="ARBA00022741"/>
    </source>
</evidence>
<dbReference type="GO" id="GO:0005829">
    <property type="term" value="C:cytosol"/>
    <property type="evidence" value="ECO:0007669"/>
    <property type="project" value="TreeGrafter"/>
</dbReference>
<dbReference type="CDD" id="cd00560">
    <property type="entry name" value="PanC"/>
    <property type="match status" value="1"/>
</dbReference>
<evidence type="ECO:0000313" key="9">
    <source>
        <dbReference type="EMBL" id="VAW09695.1"/>
    </source>
</evidence>
<accession>A0A3B0SUW1</accession>
<evidence type="ECO:0000256" key="7">
    <source>
        <dbReference type="ARBA" id="ARBA00022840"/>
    </source>
</evidence>
<dbReference type="Gene3D" id="3.40.50.620">
    <property type="entry name" value="HUPs"/>
    <property type="match status" value="1"/>
</dbReference>
<evidence type="ECO:0000256" key="4">
    <source>
        <dbReference type="ARBA" id="ARBA00022598"/>
    </source>
</evidence>
<name>A0A3B0SUW1_9ZZZZ</name>
<dbReference type="NCBIfam" id="TIGR00018">
    <property type="entry name" value="panC"/>
    <property type="match status" value="1"/>
</dbReference>
<gene>
    <name evidence="9" type="ORF">MNBD_ACTINO02-2735</name>
</gene>
<evidence type="ECO:0000256" key="2">
    <source>
        <dbReference type="ARBA" id="ARBA00009256"/>
    </source>
</evidence>
<dbReference type="PANTHER" id="PTHR21299:SF1">
    <property type="entry name" value="PANTOATE--BETA-ALANINE LIGASE"/>
    <property type="match status" value="1"/>
</dbReference>
<keyword evidence="7" id="KW-0067">ATP-binding</keyword>
<reference evidence="9" key="1">
    <citation type="submission" date="2018-06" db="EMBL/GenBank/DDBJ databases">
        <authorList>
            <person name="Zhirakovskaya E."/>
        </authorList>
    </citation>
    <scope>NUCLEOTIDE SEQUENCE</scope>
</reference>
<dbReference type="EMBL" id="UOEK01000635">
    <property type="protein sequence ID" value="VAW09695.1"/>
    <property type="molecule type" value="Genomic_DNA"/>
</dbReference>
<keyword evidence="5" id="KW-0566">Pantothenate biosynthesis</keyword>
<dbReference type="PANTHER" id="PTHR21299">
    <property type="entry name" value="CYTIDYLATE KINASE/PANTOATE-BETA-ALANINE LIGASE"/>
    <property type="match status" value="1"/>
</dbReference>
<comment type="similarity">
    <text evidence="2">Belongs to the pantothenate synthetase family.</text>
</comment>
<dbReference type="Gene3D" id="3.30.1300.10">
    <property type="entry name" value="Pantoate-beta-alanine ligase, C-terminal domain"/>
    <property type="match status" value="1"/>
</dbReference>
<dbReference type="GO" id="GO:0004592">
    <property type="term" value="F:pantoate-beta-alanine ligase activity"/>
    <property type="evidence" value="ECO:0007669"/>
    <property type="project" value="UniProtKB-EC"/>
</dbReference>
<organism evidence="9">
    <name type="scientific">hydrothermal vent metagenome</name>
    <dbReference type="NCBI Taxonomy" id="652676"/>
    <lineage>
        <taxon>unclassified sequences</taxon>
        <taxon>metagenomes</taxon>
        <taxon>ecological metagenomes</taxon>
    </lineage>
</organism>
<dbReference type="InterPro" id="IPR042176">
    <property type="entry name" value="Pantoate_ligase_C"/>
</dbReference>
<dbReference type="InterPro" id="IPR014729">
    <property type="entry name" value="Rossmann-like_a/b/a_fold"/>
</dbReference>
<keyword evidence="4 9" id="KW-0436">Ligase</keyword>
<dbReference type="EC" id="6.3.2.1" evidence="3"/>
<dbReference type="GO" id="GO:0015940">
    <property type="term" value="P:pantothenate biosynthetic process"/>
    <property type="evidence" value="ECO:0007669"/>
    <property type="project" value="UniProtKB-UniPathway"/>
</dbReference>
<evidence type="ECO:0000256" key="3">
    <source>
        <dbReference type="ARBA" id="ARBA00012219"/>
    </source>
</evidence>
<comment type="catalytic activity">
    <reaction evidence="8">
        <text>(R)-pantoate + beta-alanine + ATP = (R)-pantothenate + AMP + diphosphate + H(+)</text>
        <dbReference type="Rhea" id="RHEA:10912"/>
        <dbReference type="ChEBI" id="CHEBI:15378"/>
        <dbReference type="ChEBI" id="CHEBI:15980"/>
        <dbReference type="ChEBI" id="CHEBI:29032"/>
        <dbReference type="ChEBI" id="CHEBI:30616"/>
        <dbReference type="ChEBI" id="CHEBI:33019"/>
        <dbReference type="ChEBI" id="CHEBI:57966"/>
        <dbReference type="ChEBI" id="CHEBI:456215"/>
        <dbReference type="EC" id="6.3.2.1"/>
    </reaction>
</comment>
<evidence type="ECO:0000256" key="5">
    <source>
        <dbReference type="ARBA" id="ARBA00022655"/>
    </source>
</evidence>
<evidence type="ECO:0000256" key="8">
    <source>
        <dbReference type="ARBA" id="ARBA00048258"/>
    </source>
</evidence>
<protein>
    <recommendedName>
        <fullName evidence="3">pantoate--beta-alanine ligase (AMP-forming)</fullName>
        <ecNumber evidence="3">6.3.2.1</ecNumber>
    </recommendedName>
</protein>
<dbReference type="AlphaFoldDB" id="A0A3B0SUW1"/>
<dbReference type="InterPro" id="IPR003721">
    <property type="entry name" value="Pantoate_ligase"/>
</dbReference>
<dbReference type="HAMAP" id="MF_00158">
    <property type="entry name" value="PanC"/>
    <property type="match status" value="1"/>
</dbReference>
<dbReference type="UniPathway" id="UPA00028">
    <property type="reaction ID" value="UER00005"/>
</dbReference>
<dbReference type="GO" id="GO:0005524">
    <property type="term" value="F:ATP binding"/>
    <property type="evidence" value="ECO:0007669"/>
    <property type="project" value="UniProtKB-KW"/>
</dbReference>
<sequence length="304" mass="32442">MRVATTWGDAREFIADQGSIGLVPTMGFLHEAHAALFDAAVAASDVAVASIFVNPLQFNSANDLKAYPRDLDRDLQIAETAGIEVVFVPSEAEMYPEDMSTTVSVGAVATGMEGDYRPGHFEGVATVVAKLFAGLRPDTAYFGKKDAQQLAVIRTMARDLSLPVGVVGCPTLRESDGLALSSRNVRLDPHRRSEATVLSRGLFRAAELIDDGMLDATILAGVVRTEFEQVGISPEYVQLASQAGARPLESVDQPAFLAVAAWVGEVRLIDNIHIDFVDGRPVPDRGLTLSSQSVLYGGSSDTCC</sequence>
<evidence type="ECO:0000256" key="1">
    <source>
        <dbReference type="ARBA" id="ARBA00004990"/>
    </source>
</evidence>
<keyword evidence="6" id="KW-0547">Nucleotide-binding</keyword>
<proteinExistence type="inferred from homology"/>
<comment type="pathway">
    <text evidence="1">Cofactor biosynthesis; (R)-pantothenate biosynthesis; (R)-pantothenate from (R)-pantoate and beta-alanine: step 1/1.</text>
</comment>
<dbReference type="Pfam" id="PF02569">
    <property type="entry name" value="Pantoate_ligase"/>
    <property type="match status" value="1"/>
</dbReference>